<keyword evidence="3" id="KW-1185">Reference proteome</keyword>
<feature type="non-terminal residue" evidence="2">
    <location>
        <position position="1"/>
    </location>
</feature>
<keyword evidence="1" id="KW-0472">Membrane</keyword>
<keyword evidence="1" id="KW-1133">Transmembrane helix</keyword>
<gene>
    <name evidence="2" type="ORF">CYMTET_3508</name>
</gene>
<accession>A0AAE0LLF8</accession>
<reference evidence="2 3" key="1">
    <citation type="journal article" date="2015" name="Genome Biol. Evol.">
        <title>Comparative Genomics of a Bacterivorous Green Alga Reveals Evolutionary Causalities and Consequences of Phago-Mixotrophic Mode of Nutrition.</title>
        <authorList>
            <person name="Burns J.A."/>
            <person name="Paasch A."/>
            <person name="Narechania A."/>
            <person name="Kim E."/>
        </authorList>
    </citation>
    <scope>NUCLEOTIDE SEQUENCE [LARGE SCALE GENOMIC DNA]</scope>
    <source>
        <strain evidence="2 3">PLY_AMNH</strain>
    </source>
</reference>
<dbReference type="Proteomes" id="UP001190700">
    <property type="component" value="Unassembled WGS sequence"/>
</dbReference>
<name>A0AAE0LLF8_9CHLO</name>
<dbReference type="EMBL" id="LGRX02000249">
    <property type="protein sequence ID" value="KAK3289039.1"/>
    <property type="molecule type" value="Genomic_DNA"/>
</dbReference>
<organism evidence="2 3">
    <name type="scientific">Cymbomonas tetramitiformis</name>
    <dbReference type="NCBI Taxonomy" id="36881"/>
    <lineage>
        <taxon>Eukaryota</taxon>
        <taxon>Viridiplantae</taxon>
        <taxon>Chlorophyta</taxon>
        <taxon>Pyramimonadophyceae</taxon>
        <taxon>Pyramimonadales</taxon>
        <taxon>Pyramimonadaceae</taxon>
        <taxon>Cymbomonas</taxon>
    </lineage>
</organism>
<feature type="transmembrane region" description="Helical" evidence="1">
    <location>
        <begin position="154"/>
        <end position="172"/>
    </location>
</feature>
<comment type="caution">
    <text evidence="2">The sequence shown here is derived from an EMBL/GenBank/DDBJ whole genome shotgun (WGS) entry which is preliminary data.</text>
</comment>
<proteinExistence type="predicted"/>
<evidence type="ECO:0000313" key="2">
    <source>
        <dbReference type="EMBL" id="KAK3289039.1"/>
    </source>
</evidence>
<sequence length="782" mass="82355">DWTPRAALEVKWSGAAEGGGKNTTARVPAVRITGAVWLGVVALAALGALTSKGALQPSDAAGAIGLSLCHTLMSVIFLQLLAAYRNTFEVKRLPPFENWCLAAIGGLSTACALLCLASAGIRVYALTRLLVHPVLLLLETGLHTSKNKLEGHRPLWQISVAVGVVVLLALLASSVEAAQVPWRALGLGAASAACTALWQHAACGLRLAHRVSPLQALHSTSLPQAALLAAAWMAHGGSRAPASFEQILAVIVSGVCATVGGHLFWDGGVEDVRLARGKLIGAAHPEPVIAGVVLILGHVVLEPLRISLPAGMSLLGEVASVAAAGWGYHAAREAGEAGEARKQRLEVEAARVLPSAAVTLAPEPRAWTSVFLGSALVGCLHSWRLVTGAGQSRKPWLTPSHYNVALPLGLLLLAAPLVVQVAREYHTALMRDHAALIGQRAYGGLAPSLWRRLTGDSSGARHESGLRWFTYCSDEDPGGDMLKVAVTSAKRQAPELLPHVLQIPELGECPALAWLRARGVPVTAHNLSASSHASPPDGQKAGGSGLVAHLLLDLPGIVSDLAHRDASCNSCLHPVAGVALFTAPHIMFNAPLLAANRTLPALPAPAVLALATPPQVIRKATSPLAVAVINTVHKKSRKKAFRAIADALMESQADSHVQLSRLREVVKLPDSVQWDVLRGRPPIHSPPSILAFHYLRPDFGLQCASKHRGTILELEMACGCLNHSKSARGAAHGFGVKVFDGLWGSDKAAFLRPLLAQYSEYRSEAGLSEAVVDVFEEETLPR</sequence>
<evidence type="ECO:0000313" key="3">
    <source>
        <dbReference type="Proteomes" id="UP001190700"/>
    </source>
</evidence>
<feature type="transmembrane region" description="Helical" evidence="1">
    <location>
        <begin position="29"/>
        <end position="49"/>
    </location>
</feature>
<evidence type="ECO:0000256" key="1">
    <source>
        <dbReference type="SAM" id="Phobius"/>
    </source>
</evidence>
<protein>
    <submittedName>
        <fullName evidence="2">Uncharacterized protein</fullName>
    </submittedName>
</protein>
<keyword evidence="1" id="KW-0812">Transmembrane</keyword>
<dbReference type="AlphaFoldDB" id="A0AAE0LLF8"/>
<feature type="transmembrane region" description="Helical" evidence="1">
    <location>
        <begin position="96"/>
        <end position="116"/>
    </location>
</feature>
<feature type="transmembrane region" description="Helical" evidence="1">
    <location>
        <begin position="61"/>
        <end position="84"/>
    </location>
</feature>
<feature type="non-terminal residue" evidence="2">
    <location>
        <position position="782"/>
    </location>
</feature>